<keyword evidence="1" id="KW-0560">Oxidoreductase</keyword>
<evidence type="ECO:0000313" key="4">
    <source>
        <dbReference type="EMBL" id="MFC3231291.1"/>
    </source>
</evidence>
<dbReference type="InterPro" id="IPR046373">
    <property type="entry name" value="Acyl-CoA_Oxase/DH_mid-dom_sf"/>
</dbReference>
<feature type="domain" description="Acyl-CoA dehydrogenase/oxidase N-terminal" evidence="2">
    <location>
        <begin position="31"/>
        <end position="114"/>
    </location>
</feature>
<dbReference type="SUPFAM" id="SSF56645">
    <property type="entry name" value="Acyl-CoA dehydrogenase NM domain-like"/>
    <property type="match status" value="1"/>
</dbReference>
<dbReference type="PIRSF" id="PIRSF016578">
    <property type="entry name" value="HsaA"/>
    <property type="match status" value="1"/>
</dbReference>
<evidence type="ECO:0000259" key="3">
    <source>
        <dbReference type="Pfam" id="PF08028"/>
    </source>
</evidence>
<feature type="domain" description="Acyl-CoA dehydrogenase C-terminal" evidence="3">
    <location>
        <begin position="249"/>
        <end position="379"/>
    </location>
</feature>
<reference evidence="5" key="1">
    <citation type="journal article" date="2019" name="Int. J. Syst. Evol. Microbiol.">
        <title>The Global Catalogue of Microorganisms (GCM) 10K type strain sequencing project: providing services to taxonomists for standard genome sequencing and annotation.</title>
        <authorList>
            <consortium name="The Broad Institute Genomics Platform"/>
            <consortium name="The Broad Institute Genome Sequencing Center for Infectious Disease"/>
            <person name="Wu L."/>
            <person name="Ma J."/>
        </authorList>
    </citation>
    <scope>NUCLEOTIDE SEQUENCE [LARGE SCALE GENOMIC DNA]</scope>
    <source>
        <strain evidence="5">KCTC 42964</strain>
    </source>
</reference>
<dbReference type="Pfam" id="PF02771">
    <property type="entry name" value="Acyl-CoA_dh_N"/>
    <property type="match status" value="1"/>
</dbReference>
<dbReference type="InterPro" id="IPR013107">
    <property type="entry name" value="Acyl-CoA_DH_C"/>
</dbReference>
<dbReference type="Pfam" id="PF08028">
    <property type="entry name" value="Acyl-CoA_dh_2"/>
    <property type="match status" value="1"/>
</dbReference>
<proteinExistence type="predicted"/>
<comment type="caution">
    <text evidence="4">The sequence shown here is derived from an EMBL/GenBank/DDBJ whole genome shotgun (WGS) entry which is preliminary data.</text>
</comment>
<organism evidence="4 5">
    <name type="scientific">Marinibaculum pumilum</name>
    <dbReference type="NCBI Taxonomy" id="1766165"/>
    <lineage>
        <taxon>Bacteria</taxon>
        <taxon>Pseudomonadati</taxon>
        <taxon>Pseudomonadota</taxon>
        <taxon>Alphaproteobacteria</taxon>
        <taxon>Rhodospirillales</taxon>
        <taxon>Rhodospirillaceae</taxon>
        <taxon>Marinibaculum</taxon>
    </lineage>
</organism>
<protein>
    <submittedName>
        <fullName evidence="4">Acyl-CoA dehydrogenase family protein</fullName>
    </submittedName>
</protein>
<evidence type="ECO:0000313" key="5">
    <source>
        <dbReference type="Proteomes" id="UP001595528"/>
    </source>
</evidence>
<dbReference type="InterPro" id="IPR013786">
    <property type="entry name" value="AcylCoA_DH/ox_N"/>
</dbReference>
<dbReference type="Proteomes" id="UP001595528">
    <property type="component" value="Unassembled WGS sequence"/>
</dbReference>
<dbReference type="InterPro" id="IPR009100">
    <property type="entry name" value="AcylCoA_DH/oxidase_NM_dom_sf"/>
</dbReference>
<evidence type="ECO:0000256" key="1">
    <source>
        <dbReference type="ARBA" id="ARBA00023002"/>
    </source>
</evidence>
<keyword evidence="5" id="KW-1185">Reference proteome</keyword>
<sequence>MQAAAQESEAPGTAGMPAAKAAALVPWLRAQEEEVEAGRRLTDAVAARLAEADLFRITQPPRFGGLGLPPAAAWEAIFQVARGCASSAWVAGLGAANVLMLGKFSAQAQADVFLCGRPAIVPMLTGGVGRDIVAEPVPGGVTLSGRWRYASGIDVASWVGLLVPLPGSAAPEPHVVLVPADAFAVDPDSWHVLGMRGTGSRDIVLPPTFVPAHRWTSWPLLLSGAKHPDCPNDEPVYDHPLNPVFAMSVAAPVLGLAAAVAETFRDSIAGRVSAGTKRPAREEANAQAQLAAGTATMDILTRSLLADAAELQAAIATGRPPGLTARGGLRMRSAIACRLALAEAQRMFAALGGSLLPAGSRIERQFRDLHAMSSHFLLQPDSIDAAYGSLLLGLDLPPGTRL</sequence>
<dbReference type="EMBL" id="JBHRTR010000054">
    <property type="protein sequence ID" value="MFC3231291.1"/>
    <property type="molecule type" value="Genomic_DNA"/>
</dbReference>
<dbReference type="RefSeq" id="WP_379906760.1">
    <property type="nucleotide sequence ID" value="NZ_JBHRTR010000054.1"/>
</dbReference>
<dbReference type="Gene3D" id="1.20.140.10">
    <property type="entry name" value="Butyryl-CoA Dehydrogenase, subunit A, domain 3"/>
    <property type="match status" value="1"/>
</dbReference>
<evidence type="ECO:0000259" key="2">
    <source>
        <dbReference type="Pfam" id="PF02771"/>
    </source>
</evidence>
<accession>A0ABV7LA47</accession>
<dbReference type="InterPro" id="IPR037069">
    <property type="entry name" value="AcylCoA_DH/ox_N_sf"/>
</dbReference>
<gene>
    <name evidence="4" type="ORF">ACFOGJ_28845</name>
</gene>
<name>A0ABV7LA47_9PROT</name>
<dbReference type="Gene3D" id="2.40.110.10">
    <property type="entry name" value="Butyryl-CoA Dehydrogenase, subunit A, domain 2"/>
    <property type="match status" value="1"/>
</dbReference>
<dbReference type="Gene3D" id="1.10.540.10">
    <property type="entry name" value="Acyl-CoA dehydrogenase/oxidase, N-terminal domain"/>
    <property type="match status" value="1"/>
</dbReference>